<feature type="non-terminal residue" evidence="14">
    <location>
        <position position="1"/>
    </location>
</feature>
<dbReference type="GO" id="GO:0004222">
    <property type="term" value="F:metalloendopeptidase activity"/>
    <property type="evidence" value="ECO:0007669"/>
    <property type="project" value="InterPro"/>
</dbReference>
<accession>A0A835NZ96</accession>
<evidence type="ECO:0000256" key="9">
    <source>
        <dbReference type="ARBA" id="ARBA00032658"/>
    </source>
</evidence>
<protein>
    <recommendedName>
        <fullName evidence="5">Membrane-bound transcription factor site-2 protease</fullName>
        <ecNumber evidence="4">3.4.24.85</ecNumber>
    </recommendedName>
    <alternativeName>
        <fullName evidence="9">Endopeptidase S2P</fullName>
    </alternativeName>
</protein>
<dbReference type="PRINTS" id="PR01000">
    <property type="entry name" value="SREBPS2PTASE"/>
</dbReference>
<dbReference type="InterPro" id="IPR008915">
    <property type="entry name" value="Peptidase_M50"/>
</dbReference>
<dbReference type="InterPro" id="IPR036034">
    <property type="entry name" value="PDZ_sf"/>
</dbReference>
<feature type="transmembrane region" description="Helical" evidence="12">
    <location>
        <begin position="467"/>
        <end position="494"/>
    </location>
</feature>
<feature type="transmembrane region" description="Helical" evidence="12">
    <location>
        <begin position="525"/>
        <end position="551"/>
    </location>
</feature>
<dbReference type="GO" id="GO:0016020">
    <property type="term" value="C:membrane"/>
    <property type="evidence" value="ECO:0007669"/>
    <property type="project" value="InterPro"/>
</dbReference>
<dbReference type="EC" id="3.4.24.85" evidence="4"/>
<reference evidence="15 16" key="2">
    <citation type="journal article" date="2021" name="J. Hered.">
        <title>Feather Gene Expression Elucidates the Developmental Basis of Plumage Iridescence in African Starlings.</title>
        <authorList>
            <person name="Rubenstein D.R."/>
            <person name="Corvelo A."/>
            <person name="MacManes M.D."/>
            <person name="Maia R."/>
            <person name="Narzisi G."/>
            <person name="Rousaki A."/>
            <person name="Vandenabeele P."/>
            <person name="Shawkey M.D."/>
            <person name="Solomon J."/>
        </authorList>
    </citation>
    <scope>NUCLEOTIDE SEQUENCE [LARGE SCALE GENOMIC DNA]</scope>
    <source>
        <strain evidence="15">SS15</strain>
    </source>
</reference>
<feature type="transmembrane region" description="Helical" evidence="12">
    <location>
        <begin position="161"/>
        <end position="180"/>
    </location>
</feature>
<dbReference type="GO" id="GO:1905897">
    <property type="term" value="P:regulation of response to endoplasmic reticulum stress"/>
    <property type="evidence" value="ECO:0007669"/>
    <property type="project" value="TreeGrafter"/>
</dbReference>
<comment type="similarity">
    <text evidence="3">Belongs to the peptidase M50A family.</text>
</comment>
<keyword evidence="7 12" id="KW-1133">Transmembrane helix</keyword>
<evidence type="ECO:0000256" key="7">
    <source>
        <dbReference type="ARBA" id="ARBA00022989"/>
    </source>
</evidence>
<name>A0A835NZ96_9PASS</name>
<reference evidence="15" key="3">
    <citation type="submission" date="2022-01" db="EMBL/GenBank/DDBJ databases">
        <authorList>
            <person name="Rubenstein D.R."/>
        </authorList>
    </citation>
    <scope>NUCLEOTIDE SEQUENCE</scope>
    <source>
        <strain evidence="15">SS15</strain>
        <tissue evidence="15">Liver</tissue>
    </source>
</reference>
<feature type="transmembrane region" description="Helical" evidence="12">
    <location>
        <begin position="132"/>
        <end position="149"/>
    </location>
</feature>
<feature type="region of interest" description="Disordered" evidence="11">
    <location>
        <begin position="950"/>
        <end position="1002"/>
    </location>
</feature>
<keyword evidence="6 12" id="KW-0812">Transmembrane</keyword>
<evidence type="ECO:0000256" key="4">
    <source>
        <dbReference type="ARBA" id="ARBA00012347"/>
    </source>
</evidence>
<dbReference type="CDD" id="cd06162">
    <property type="entry name" value="S2P-M50_PDZ_SREBP"/>
    <property type="match status" value="1"/>
</dbReference>
<dbReference type="CDD" id="cd06775">
    <property type="entry name" value="cpPDZ_MBTPS2-like"/>
    <property type="match status" value="1"/>
</dbReference>
<proteinExistence type="inferred from homology"/>
<dbReference type="AlphaFoldDB" id="A0A835NZ96"/>
<comment type="function">
    <text evidence="10">Zinc metalloprotease that mediates intramembrane proteolysis of proteins such as ATF6, ATF6B, SREBF1/SREBP1 and SREBF2/SREBP2. Catalyzes the second step in the proteolytic activation of the sterol regulatory element-binding proteins (SREBPs) SREBF1/SREBP1 and SREBF2/SREBP2: cleaves SREBPs within the first transmembrane segment, thereby releasing the N-terminal segment with a portion of the transmembrane segment attached. Mature N-terminal SREBP fragments shuttle to the nucleus and activate gene transcription. Also mediates the second step in the proteolytic activation of the cyclic AMP-dependent transcription factor ATF-6 (ATF6 and ATF6B). Involved in intramembrane proteolysis during bone formation. In astrocytes and osteoblasts, upon DNA damage and ER stress, mediates the second step of the regulated intramembrane proteolytic activation of the transcription factor CREB3L1, leading to the inhibition of cell-cycle progression.</text>
</comment>
<evidence type="ECO:0000256" key="3">
    <source>
        <dbReference type="ARBA" id="ARBA00009989"/>
    </source>
</evidence>
<comment type="catalytic activity">
    <reaction evidence="1">
        <text>Cleaves several transcription factors that are type-2 transmembrane proteins within membrane-spanning domains. Known substrates include sterol regulatory element-binding protein (SREBP) -1, SREBP-2 and forms of the transcriptional activator ATF6. SREBP-2 is cleaved at the site 477-DRSRILL-|-CVLTFLCLSFNPLTSLLQWGGA-505. The residues Asn-Pro, 11 residues distal to the site of cleavage in the membrane-spanning domain, are important for cleavage by S2P endopeptidase. Replacement of either of these residues does not prevent cleavage, but there is no cleavage if both of these residues are replaced.</text>
        <dbReference type="EC" id="3.4.24.85"/>
    </reaction>
</comment>
<dbReference type="Proteomes" id="UP000618051">
    <property type="component" value="Unassembled WGS sequence"/>
</dbReference>
<dbReference type="SUPFAM" id="SSF50156">
    <property type="entry name" value="PDZ domain-like"/>
    <property type="match status" value="1"/>
</dbReference>
<feature type="transmembrane region" description="Helical" evidence="12">
    <location>
        <begin position="200"/>
        <end position="222"/>
    </location>
</feature>
<evidence type="ECO:0000259" key="13">
    <source>
        <dbReference type="Pfam" id="PF02163"/>
    </source>
</evidence>
<evidence type="ECO:0000256" key="2">
    <source>
        <dbReference type="ARBA" id="ARBA00004127"/>
    </source>
</evidence>
<dbReference type="PANTHER" id="PTHR13325">
    <property type="entry name" value="PROTEASE M50 MEMBRANE-BOUND TRANSCRIPTION FACTOR SITE 2 PROTEASE"/>
    <property type="match status" value="1"/>
</dbReference>
<dbReference type="EMBL" id="JADDUC010000022">
    <property type="protein sequence ID" value="KAG0125228.1"/>
    <property type="molecule type" value="Genomic_DNA"/>
</dbReference>
<dbReference type="OrthoDB" id="69989at2759"/>
<dbReference type="EMBL" id="JADDUC020000002">
    <property type="protein sequence ID" value="KAI1241562.1"/>
    <property type="molecule type" value="Genomic_DNA"/>
</dbReference>
<evidence type="ECO:0000256" key="6">
    <source>
        <dbReference type="ARBA" id="ARBA00022692"/>
    </source>
</evidence>
<evidence type="ECO:0000256" key="11">
    <source>
        <dbReference type="SAM" id="MobiDB-lite"/>
    </source>
</evidence>
<comment type="subcellular location">
    <subcellularLocation>
        <location evidence="2">Endomembrane system</location>
        <topology evidence="2">Multi-pass membrane protein</topology>
    </subcellularLocation>
</comment>
<evidence type="ECO:0000256" key="12">
    <source>
        <dbReference type="SAM" id="Phobius"/>
    </source>
</evidence>
<comment type="caution">
    <text evidence="14">The sequence shown here is derived from an EMBL/GenBank/DDBJ whole genome shotgun (WGS) entry which is preliminary data.</text>
</comment>
<gene>
    <name evidence="15" type="ORF">IHE44_0005038</name>
    <name evidence="14" type="ORF">IHE44_005603</name>
</gene>
<evidence type="ECO:0000313" key="16">
    <source>
        <dbReference type="Proteomes" id="UP000618051"/>
    </source>
</evidence>
<reference evidence="14" key="1">
    <citation type="submission" date="2020-10" db="EMBL/GenBank/DDBJ databases">
        <title>Feather gene expression reveals the developmental basis of iridescence in African starlings.</title>
        <authorList>
            <person name="Rubenstein D.R."/>
        </authorList>
    </citation>
    <scope>NUCLEOTIDE SEQUENCE</scope>
    <source>
        <strain evidence="14">SS15</strain>
        <tissue evidence="14">Liver</tissue>
    </source>
</reference>
<feature type="transmembrane region" description="Helical" evidence="12">
    <location>
        <begin position="71"/>
        <end position="95"/>
    </location>
</feature>
<keyword evidence="14" id="KW-0645">Protease</keyword>
<dbReference type="GO" id="GO:0012505">
    <property type="term" value="C:endomembrane system"/>
    <property type="evidence" value="ECO:0007669"/>
    <property type="project" value="UniProtKB-SubCell"/>
</dbReference>
<evidence type="ECO:0000313" key="14">
    <source>
        <dbReference type="EMBL" id="KAG0125228.1"/>
    </source>
</evidence>
<dbReference type="GO" id="GO:0005737">
    <property type="term" value="C:cytoplasm"/>
    <property type="evidence" value="ECO:0007669"/>
    <property type="project" value="TreeGrafter"/>
</dbReference>
<sequence length="1002" mass="111847">MIPVPVVVTVLGGWCAVYLADTLLKSSNSLKASYEDWLLTYGLSVSPFHLRWQTALFNRQFYSWGRWKPRFLYLWFSVGMVFGIVAMFGSVILLGKTLLQTLTQMLTEAPKAQNDRMLQVVVPGVNLPVSQLTYFFSAILISGVIHEVGHGVAAIREQVRFNGFGIFIFIVYPGAFVDLFTTHLQLISPVQQLRIFCAGVWHNFVLGVASFMVLFLLPAILFPFYYTGVGALVTEVAEDSPANGPRGLFVGDLVTNLQDCPVYNVEDWNSCLGDISEKSQVGYCVSAATLQQLSFPARVYRRLDGTVECCSNNSLTDICFSYSNKLDSHLYACLPARKVIEASKVCRTNMDCHKDFVPSFCVTPSLENQTRLIRVKHPPHIDMLYVGHPMHLQYTVSLSSFVPRQNFLSIDLPVVIETFCKYLISLSGALAVINAVPCFALDGQWILNSFLEATLSSLIVEKQNRELVGFLILLAGSALLAANVALGLWMWLFIDLNSSFQWLCDTFLCLIQSVVQTINFHLEVLFYLMWLSYLGYTPCINAAFGGIALGLPENSSSVTAGPWAHPLHHVKSRWQRLRALITVTVEIFDSGCHHQGKQNHCSGQSCVKNLECQLFKGELICDKLGFVYADQPRAGHIPCWFWTGFLGCPGGVWAVLAQYPAAPALRKEMRLPVKNGIKTGKGVIGRKKWATQNLHSVLFTIKFTVSFGEPTQISLFCRRLRIHTNRPLSGVNKDRHTTTDKPSEEHQALGLLLNQDTTDPAWVSSQGTACSTAMLQKNYINGQDCSEHLHKIIAYHTLTFVFVYMTLIYFPLKEKIKWLEKLRTGAISWTAEIITAWFSALDHFLLGDSKACNASVIRIDSTLNVMLRNYGRIHALMEGFSPSIKKTLIRKNIIFFMLFSNTKRDFLQQIIILRDDTDVKEKLDQILLHHVHAVLQLSVTNKKTLNKRLYRLPGGGPSAGRDSGPLRAHGGQQVTHNGPTAAATAPQPQLRDTITGFQGAGA</sequence>
<evidence type="ECO:0000256" key="5">
    <source>
        <dbReference type="ARBA" id="ARBA00014400"/>
    </source>
</evidence>
<evidence type="ECO:0000256" key="8">
    <source>
        <dbReference type="ARBA" id="ARBA00023136"/>
    </source>
</evidence>
<keyword evidence="8 12" id="KW-0472">Membrane</keyword>
<keyword evidence="16" id="KW-1185">Reference proteome</keyword>
<dbReference type="Pfam" id="PF02163">
    <property type="entry name" value="Peptidase_M50"/>
    <property type="match status" value="1"/>
</dbReference>
<evidence type="ECO:0000256" key="1">
    <source>
        <dbReference type="ARBA" id="ARBA00001350"/>
    </source>
</evidence>
<feature type="compositionally biased region" description="Low complexity" evidence="11">
    <location>
        <begin position="979"/>
        <end position="989"/>
    </location>
</feature>
<dbReference type="InterPro" id="IPR001193">
    <property type="entry name" value="MBTPS2"/>
</dbReference>
<dbReference type="PANTHER" id="PTHR13325:SF3">
    <property type="entry name" value="MEMBRANE-BOUND TRANSCRIPTION FACTOR SITE-2 PROTEASE"/>
    <property type="match status" value="1"/>
</dbReference>
<keyword evidence="14" id="KW-0378">Hydrolase</keyword>
<feature type="domain" description="Peptidase M50" evidence="13">
    <location>
        <begin position="134"/>
        <end position="474"/>
    </location>
</feature>
<evidence type="ECO:0000256" key="10">
    <source>
        <dbReference type="ARBA" id="ARBA00045828"/>
    </source>
</evidence>
<organism evidence="14">
    <name type="scientific">Lamprotornis superbus</name>
    <dbReference type="NCBI Taxonomy" id="245042"/>
    <lineage>
        <taxon>Eukaryota</taxon>
        <taxon>Metazoa</taxon>
        <taxon>Chordata</taxon>
        <taxon>Craniata</taxon>
        <taxon>Vertebrata</taxon>
        <taxon>Euteleostomi</taxon>
        <taxon>Archelosauria</taxon>
        <taxon>Archosauria</taxon>
        <taxon>Dinosauria</taxon>
        <taxon>Saurischia</taxon>
        <taxon>Theropoda</taxon>
        <taxon>Coelurosauria</taxon>
        <taxon>Aves</taxon>
        <taxon>Neognathae</taxon>
        <taxon>Neoaves</taxon>
        <taxon>Telluraves</taxon>
        <taxon>Australaves</taxon>
        <taxon>Passeriformes</taxon>
        <taxon>Sturnidae</taxon>
        <taxon>Lamprotornis</taxon>
    </lineage>
</organism>
<evidence type="ECO:0000313" key="15">
    <source>
        <dbReference type="EMBL" id="KAI1241562.1"/>
    </source>
</evidence>
<dbReference type="GO" id="GO:0031293">
    <property type="term" value="P:membrane protein intracellular domain proteolysis"/>
    <property type="evidence" value="ECO:0007669"/>
    <property type="project" value="TreeGrafter"/>
</dbReference>